<dbReference type="Pfam" id="PF06296">
    <property type="entry name" value="RelE"/>
    <property type="match status" value="1"/>
</dbReference>
<dbReference type="EMBL" id="PVWO01000440">
    <property type="protein sequence ID" value="PSB48577.1"/>
    <property type="molecule type" value="Genomic_DNA"/>
</dbReference>
<dbReference type="InterPro" id="IPR009387">
    <property type="entry name" value="HigB-2"/>
</dbReference>
<gene>
    <name evidence="2" type="ORF">C7B77_23830</name>
</gene>
<feature type="compositionally biased region" description="Acidic residues" evidence="1">
    <location>
        <begin position="135"/>
        <end position="145"/>
    </location>
</feature>
<comment type="caution">
    <text evidence="2">The sequence shown here is derived from an EMBL/GenBank/DDBJ whole genome shotgun (WGS) entry which is preliminary data.</text>
</comment>
<dbReference type="OrthoDB" id="197283at2"/>
<dbReference type="AlphaFoldDB" id="A0A2T1FUB4"/>
<feature type="compositionally biased region" description="Basic and acidic residues" evidence="1">
    <location>
        <begin position="118"/>
        <end position="127"/>
    </location>
</feature>
<evidence type="ECO:0000313" key="3">
    <source>
        <dbReference type="Proteomes" id="UP000238937"/>
    </source>
</evidence>
<evidence type="ECO:0000313" key="2">
    <source>
        <dbReference type="EMBL" id="PSB48577.1"/>
    </source>
</evidence>
<protein>
    <submittedName>
        <fullName evidence="2">Cytotoxic translational repressor of toxin-antitoxin stability system</fullName>
    </submittedName>
</protein>
<sequence>MSPVIVVESIKFKKDIKKLGKANRLIKEDIKSLIEQLEAGETPGDCIIGNKYPVYKVRVRNSTTNRGKSGGYRIIYYTVTLEAILLTTIYAKSDRENISNQEIEKIIEQEDLKYLTEEIASPEERLEPLSTENQGQEDGEEYTDN</sequence>
<keyword evidence="3" id="KW-1185">Reference proteome</keyword>
<name>A0A2T1FUB4_9CYAN</name>
<evidence type="ECO:0000256" key="1">
    <source>
        <dbReference type="SAM" id="MobiDB-lite"/>
    </source>
</evidence>
<accession>A0A2T1FUB4</accession>
<organism evidence="2 3">
    <name type="scientific">Chamaesiphon polymorphus CCALA 037</name>
    <dbReference type="NCBI Taxonomy" id="2107692"/>
    <lineage>
        <taxon>Bacteria</taxon>
        <taxon>Bacillati</taxon>
        <taxon>Cyanobacteriota</taxon>
        <taxon>Cyanophyceae</taxon>
        <taxon>Gomontiellales</taxon>
        <taxon>Chamaesiphonaceae</taxon>
        <taxon>Chamaesiphon</taxon>
    </lineage>
</organism>
<proteinExistence type="predicted"/>
<feature type="region of interest" description="Disordered" evidence="1">
    <location>
        <begin position="118"/>
        <end position="145"/>
    </location>
</feature>
<reference evidence="2 3" key="1">
    <citation type="submission" date="2018-03" db="EMBL/GenBank/DDBJ databases">
        <title>The ancient ancestry and fast evolution of plastids.</title>
        <authorList>
            <person name="Moore K.R."/>
            <person name="Magnabosco C."/>
            <person name="Momper L."/>
            <person name="Gold D.A."/>
            <person name="Bosak T."/>
            <person name="Fournier G.P."/>
        </authorList>
    </citation>
    <scope>NUCLEOTIDE SEQUENCE [LARGE SCALE GENOMIC DNA]</scope>
    <source>
        <strain evidence="2 3">CCALA 037</strain>
    </source>
</reference>
<dbReference type="Proteomes" id="UP000238937">
    <property type="component" value="Unassembled WGS sequence"/>
</dbReference>